<dbReference type="InterPro" id="IPR032816">
    <property type="entry name" value="VTT_dom"/>
</dbReference>
<dbReference type="EMBL" id="CP001940">
    <property type="protein sequence ID" value="ADH86811.1"/>
    <property type="molecule type" value="Genomic_DNA"/>
</dbReference>
<keyword evidence="9" id="KW-1185">Reference proteome</keyword>
<dbReference type="GO" id="GO:0005886">
    <property type="term" value="C:plasma membrane"/>
    <property type="evidence" value="ECO:0007669"/>
    <property type="project" value="UniProtKB-SubCell"/>
</dbReference>
<feature type="transmembrane region" description="Helical" evidence="6">
    <location>
        <begin position="84"/>
        <end position="108"/>
    </location>
</feature>
<comment type="subcellular location">
    <subcellularLocation>
        <location evidence="1 6">Cell membrane</location>
        <topology evidence="1 6">Multi-pass membrane protein</topology>
    </subcellularLocation>
</comment>
<dbReference type="STRING" id="589865.DaAHT2_2142"/>
<name>D6Z646_DESAT</name>
<dbReference type="AlphaFoldDB" id="D6Z646"/>
<comment type="similarity">
    <text evidence="6">Belongs to the TVP38/TMEM64 family.</text>
</comment>
<accession>D6Z646</accession>
<evidence type="ECO:0000256" key="4">
    <source>
        <dbReference type="ARBA" id="ARBA00022989"/>
    </source>
</evidence>
<dbReference type="Pfam" id="PF09335">
    <property type="entry name" value="VTT_dom"/>
    <property type="match status" value="1"/>
</dbReference>
<reference evidence="9" key="1">
    <citation type="submission" date="2010-02" db="EMBL/GenBank/DDBJ databases">
        <title>Complete sequence of Desulfurivibrio alkaliphilus AHT2.</title>
        <authorList>
            <consortium name="US DOE Joint Genome Institute"/>
            <person name="Pitluck S."/>
            <person name="Chertkov O."/>
            <person name="Detter J.C."/>
            <person name="Han C."/>
            <person name="Tapia R."/>
            <person name="Larimer F."/>
            <person name="Land M."/>
            <person name="Hauser L."/>
            <person name="Kyrpides N."/>
            <person name="Mikhailova N."/>
            <person name="Sorokin D.Y."/>
            <person name="Muyzer G."/>
            <person name="Woyke T."/>
        </authorList>
    </citation>
    <scope>NUCLEOTIDE SEQUENCE [LARGE SCALE GENOMIC DNA]</scope>
    <source>
        <strain evidence="9">DSM 19089 / UNIQEM U267 / AHT2</strain>
    </source>
</reference>
<evidence type="ECO:0000256" key="3">
    <source>
        <dbReference type="ARBA" id="ARBA00022692"/>
    </source>
</evidence>
<evidence type="ECO:0000256" key="5">
    <source>
        <dbReference type="ARBA" id="ARBA00023136"/>
    </source>
</evidence>
<feature type="transmembrane region" description="Helical" evidence="6">
    <location>
        <begin position="197"/>
        <end position="220"/>
    </location>
</feature>
<dbReference type="Proteomes" id="UP000001508">
    <property type="component" value="Chromosome"/>
</dbReference>
<feature type="transmembrane region" description="Helical" evidence="6">
    <location>
        <begin position="54"/>
        <end position="72"/>
    </location>
</feature>
<comment type="caution">
    <text evidence="6">Lacks conserved residue(s) required for the propagation of feature annotation.</text>
</comment>
<keyword evidence="3 6" id="KW-0812">Transmembrane</keyword>
<dbReference type="PANTHER" id="PTHR12677">
    <property type="entry name" value="GOLGI APPARATUS MEMBRANE PROTEIN TVP38-RELATED"/>
    <property type="match status" value="1"/>
</dbReference>
<keyword evidence="2 6" id="KW-1003">Cell membrane</keyword>
<keyword evidence="4 6" id="KW-1133">Transmembrane helix</keyword>
<protein>
    <recommendedName>
        <fullName evidence="6">TVP38/TMEM64 family membrane protein</fullName>
    </recommendedName>
</protein>
<dbReference type="PANTHER" id="PTHR12677:SF59">
    <property type="entry name" value="GOLGI APPARATUS MEMBRANE PROTEIN TVP38-RELATED"/>
    <property type="match status" value="1"/>
</dbReference>
<evidence type="ECO:0000313" key="8">
    <source>
        <dbReference type="EMBL" id="ADH86811.1"/>
    </source>
</evidence>
<dbReference type="InterPro" id="IPR015414">
    <property type="entry name" value="TMEM64"/>
</dbReference>
<evidence type="ECO:0000313" key="9">
    <source>
        <dbReference type="Proteomes" id="UP000001508"/>
    </source>
</evidence>
<dbReference type="InParanoid" id="D6Z646"/>
<keyword evidence="5 6" id="KW-0472">Membrane</keyword>
<dbReference type="KEGG" id="dak:DaAHT2_2142"/>
<feature type="domain" description="VTT" evidence="7">
    <location>
        <begin position="72"/>
        <end position="186"/>
    </location>
</feature>
<organism evidence="8 9">
    <name type="scientific">Desulfurivibrio alkaliphilus (strain DSM 19089 / UNIQEM U267 / AHT2)</name>
    <dbReference type="NCBI Taxonomy" id="589865"/>
    <lineage>
        <taxon>Bacteria</taxon>
        <taxon>Pseudomonadati</taxon>
        <taxon>Thermodesulfobacteriota</taxon>
        <taxon>Desulfobulbia</taxon>
        <taxon>Desulfobulbales</taxon>
        <taxon>Desulfobulbaceae</taxon>
        <taxon>Desulfurivibrio</taxon>
    </lineage>
</organism>
<feature type="transmembrane region" description="Helical" evidence="6">
    <location>
        <begin position="151"/>
        <end position="176"/>
    </location>
</feature>
<evidence type="ECO:0000259" key="7">
    <source>
        <dbReference type="Pfam" id="PF09335"/>
    </source>
</evidence>
<dbReference type="eggNOG" id="COG0398">
    <property type="taxonomic scope" value="Bacteria"/>
</dbReference>
<evidence type="ECO:0000256" key="2">
    <source>
        <dbReference type="ARBA" id="ARBA00022475"/>
    </source>
</evidence>
<sequence length="230" mass="25682">MDDVHKLKKLKKRRPSYQLLLLVALLLLGLLAQKLDLVDWLEVLEVSRHYAHHWWFPPLLILAMAAFYALALPGSFFMWLTGALFVPIVATLIIVIGGVGGAVGGYFVSRRLARRECARIKHQPLFNFIRRHGDFVALCAVRTFPSFPHSVINYGAGVLGLPLGYFVLSTIIGFTLKGYLYSAAIYQLTTMDEPGEFLSWQLLAPLIMLSLLFIAAKLIFGRKPSLANGP</sequence>
<dbReference type="HOGENOM" id="CLU_1218395_0_0_7"/>
<gene>
    <name evidence="8" type="ordered locus">DaAHT2_2142</name>
</gene>
<evidence type="ECO:0000256" key="6">
    <source>
        <dbReference type="RuleBase" id="RU366058"/>
    </source>
</evidence>
<evidence type="ECO:0000256" key="1">
    <source>
        <dbReference type="ARBA" id="ARBA00004651"/>
    </source>
</evidence>
<dbReference type="RefSeq" id="WP_013164328.1">
    <property type="nucleotide sequence ID" value="NC_014216.1"/>
</dbReference>
<proteinExistence type="inferred from homology"/>